<dbReference type="Gene3D" id="3.10.450.30">
    <property type="entry name" value="Microbial ribonucleases"/>
    <property type="match status" value="1"/>
</dbReference>
<dbReference type="InterPro" id="IPR000026">
    <property type="entry name" value="N1-like"/>
</dbReference>
<keyword evidence="9" id="KW-1185">Reference proteome</keyword>
<protein>
    <submittedName>
        <fullName evidence="8">Uncharacterized protein</fullName>
    </submittedName>
</protein>
<dbReference type="AlphaFoldDB" id="A0A0C9ZDD3"/>
<dbReference type="EMBL" id="KN833697">
    <property type="protein sequence ID" value="KIK27326.1"/>
    <property type="molecule type" value="Genomic_DNA"/>
</dbReference>
<evidence type="ECO:0000256" key="4">
    <source>
        <dbReference type="ARBA" id="ARBA00023157"/>
    </source>
</evidence>
<gene>
    <name evidence="8" type="ORF">PISMIDRAFT_206355</name>
</gene>
<dbReference type="InterPro" id="IPR016191">
    <property type="entry name" value="Ribonuclease/ribotoxin"/>
</dbReference>
<evidence type="ECO:0000256" key="3">
    <source>
        <dbReference type="ARBA" id="ARBA00022801"/>
    </source>
</evidence>
<feature type="active site" description="Proton acceptor" evidence="5">
    <location>
        <position position="96"/>
    </location>
</feature>
<dbReference type="GO" id="GO:0003723">
    <property type="term" value="F:RNA binding"/>
    <property type="evidence" value="ECO:0007669"/>
    <property type="project" value="InterPro"/>
</dbReference>
<dbReference type="PIRSF" id="PIRSF037430">
    <property type="entry name" value="RNase_U2"/>
    <property type="match status" value="1"/>
</dbReference>
<dbReference type="InterPro" id="IPR048269">
    <property type="entry name" value="RNase_U2"/>
</dbReference>
<organism evidence="8 9">
    <name type="scientific">Pisolithus microcarpus 441</name>
    <dbReference type="NCBI Taxonomy" id="765257"/>
    <lineage>
        <taxon>Eukaryota</taxon>
        <taxon>Fungi</taxon>
        <taxon>Dikarya</taxon>
        <taxon>Basidiomycota</taxon>
        <taxon>Agaricomycotina</taxon>
        <taxon>Agaricomycetes</taxon>
        <taxon>Agaricomycetidae</taxon>
        <taxon>Boletales</taxon>
        <taxon>Sclerodermatineae</taxon>
        <taxon>Pisolithaceae</taxon>
        <taxon>Pisolithus</taxon>
    </lineage>
</organism>
<dbReference type="OrthoDB" id="4998592at2759"/>
<dbReference type="Pfam" id="PF00545">
    <property type="entry name" value="Ribonuclease"/>
    <property type="match status" value="1"/>
</dbReference>
<dbReference type="SUPFAM" id="SSF53933">
    <property type="entry name" value="Microbial ribonucleases"/>
    <property type="match status" value="1"/>
</dbReference>
<reference evidence="8 9" key="1">
    <citation type="submission" date="2014-04" db="EMBL/GenBank/DDBJ databases">
        <authorList>
            <consortium name="DOE Joint Genome Institute"/>
            <person name="Kuo A."/>
            <person name="Kohler A."/>
            <person name="Costa M.D."/>
            <person name="Nagy L.G."/>
            <person name="Floudas D."/>
            <person name="Copeland A."/>
            <person name="Barry K.W."/>
            <person name="Cichocki N."/>
            <person name="Veneault-Fourrey C."/>
            <person name="LaButti K."/>
            <person name="Lindquist E.A."/>
            <person name="Lipzen A."/>
            <person name="Lundell T."/>
            <person name="Morin E."/>
            <person name="Murat C."/>
            <person name="Sun H."/>
            <person name="Tunlid A."/>
            <person name="Henrissat B."/>
            <person name="Grigoriev I.V."/>
            <person name="Hibbett D.S."/>
            <person name="Martin F."/>
            <person name="Nordberg H.P."/>
            <person name="Cantor M.N."/>
            <person name="Hua S.X."/>
        </authorList>
    </citation>
    <scope>NUCLEOTIDE SEQUENCE [LARGE SCALE GENOMIC DNA]</scope>
    <source>
        <strain evidence="8 9">441</strain>
    </source>
</reference>
<evidence type="ECO:0000313" key="8">
    <source>
        <dbReference type="EMBL" id="KIK27326.1"/>
    </source>
</evidence>
<accession>A0A0C9ZDD3</accession>
<keyword evidence="3" id="KW-0378">Hydrolase</keyword>
<keyword evidence="2 7" id="KW-0732">Signal</keyword>
<evidence type="ECO:0000256" key="2">
    <source>
        <dbReference type="ARBA" id="ARBA00022729"/>
    </source>
</evidence>
<evidence type="ECO:0000256" key="7">
    <source>
        <dbReference type="SAM" id="SignalP"/>
    </source>
</evidence>
<feature type="chain" id="PRO_5002207071" evidence="7">
    <location>
        <begin position="25"/>
        <end position="148"/>
    </location>
</feature>
<evidence type="ECO:0000256" key="6">
    <source>
        <dbReference type="PIRSR" id="PIRSR037430-2"/>
    </source>
</evidence>
<feature type="active site" evidence="5">
    <location>
        <position position="72"/>
    </location>
</feature>
<sequence length="148" mass="15998">MQLTKSFVCLALAVVSALAGPAPAQPEEAPGPQAADAFTCKNTHGDFHISVKHAKETVHEAPLVAGSTGFPHPFANYDGIPFHHARCSHHGVSLLEFPVYPDGHLYPFDQQPKHDPGPARVIYTAHKKEFCGVIAHTDGEKGHYKLCD</sequence>
<dbReference type="Proteomes" id="UP000054018">
    <property type="component" value="Unassembled WGS sequence"/>
</dbReference>
<reference evidence="9" key="2">
    <citation type="submission" date="2015-01" db="EMBL/GenBank/DDBJ databases">
        <title>Evolutionary Origins and Diversification of the Mycorrhizal Mutualists.</title>
        <authorList>
            <consortium name="DOE Joint Genome Institute"/>
            <consortium name="Mycorrhizal Genomics Consortium"/>
            <person name="Kohler A."/>
            <person name="Kuo A."/>
            <person name="Nagy L.G."/>
            <person name="Floudas D."/>
            <person name="Copeland A."/>
            <person name="Barry K.W."/>
            <person name="Cichocki N."/>
            <person name="Veneault-Fourrey C."/>
            <person name="LaButti K."/>
            <person name="Lindquist E.A."/>
            <person name="Lipzen A."/>
            <person name="Lundell T."/>
            <person name="Morin E."/>
            <person name="Murat C."/>
            <person name="Riley R."/>
            <person name="Ohm R."/>
            <person name="Sun H."/>
            <person name="Tunlid A."/>
            <person name="Henrissat B."/>
            <person name="Grigoriev I.V."/>
            <person name="Hibbett D.S."/>
            <person name="Martin F."/>
        </authorList>
    </citation>
    <scope>NUCLEOTIDE SEQUENCE [LARGE SCALE GENOMIC DNA]</scope>
    <source>
        <strain evidence="9">441</strain>
    </source>
</reference>
<keyword evidence="4 6" id="KW-1015">Disulfide bond</keyword>
<feature type="signal peptide" evidence="7">
    <location>
        <begin position="1"/>
        <end position="24"/>
    </location>
</feature>
<feature type="disulfide bond" evidence="6">
    <location>
        <begin position="87"/>
        <end position="131"/>
    </location>
</feature>
<evidence type="ECO:0000313" key="9">
    <source>
        <dbReference type="Proteomes" id="UP000054018"/>
    </source>
</evidence>
<feature type="active site" description="Proton donor" evidence="5">
    <location>
        <position position="136"/>
    </location>
</feature>
<dbReference type="GO" id="GO:0016787">
    <property type="term" value="F:hydrolase activity"/>
    <property type="evidence" value="ECO:0007669"/>
    <property type="project" value="UniProtKB-KW"/>
</dbReference>
<keyword evidence="1" id="KW-0540">Nuclease</keyword>
<evidence type="ECO:0000256" key="1">
    <source>
        <dbReference type="ARBA" id="ARBA00022722"/>
    </source>
</evidence>
<dbReference type="GO" id="GO:0004521">
    <property type="term" value="F:RNA endonuclease activity"/>
    <property type="evidence" value="ECO:0007669"/>
    <property type="project" value="InterPro"/>
</dbReference>
<evidence type="ECO:0000256" key="5">
    <source>
        <dbReference type="PIRSR" id="PIRSR037430-1"/>
    </source>
</evidence>
<name>A0A0C9ZDD3_9AGAM</name>
<dbReference type="HOGENOM" id="CLU_1768332_0_0_1"/>
<proteinExistence type="predicted"/>